<dbReference type="Proteomes" id="UP000241282">
    <property type="component" value="Segment"/>
</dbReference>
<protein>
    <submittedName>
        <fullName evidence="2">Putative endonuclease</fullName>
    </submittedName>
</protein>
<evidence type="ECO:0000313" key="3">
    <source>
        <dbReference type="Proteomes" id="UP000241282"/>
    </source>
</evidence>
<evidence type="ECO:0000259" key="1">
    <source>
        <dbReference type="Pfam" id="PF13392"/>
    </source>
</evidence>
<dbReference type="GO" id="GO:0004519">
    <property type="term" value="F:endonuclease activity"/>
    <property type="evidence" value="ECO:0007669"/>
    <property type="project" value="UniProtKB-KW"/>
</dbReference>
<dbReference type="InterPro" id="IPR003615">
    <property type="entry name" value="HNH_nuc"/>
</dbReference>
<accession>A0A2H5BQD8</accession>
<sequence>MTYTDCLDPGFGYENKDGYVRIWDRPKPEGGALVMRHRWFWELQKGPIPKGYEINHLCKNRRCCNIEHLECIEGGLHASKSNRERYLEEYLKFKQFYYLCGEDSFFTQKEWGERFDRSQACISKWVKRYHKEKQN</sequence>
<feature type="domain" description="HNH nuclease" evidence="1">
    <location>
        <begin position="35"/>
        <end position="72"/>
    </location>
</feature>
<dbReference type="SUPFAM" id="SSF54060">
    <property type="entry name" value="His-Me finger endonucleases"/>
    <property type="match status" value="1"/>
</dbReference>
<dbReference type="EMBL" id="MG676466">
    <property type="protein sequence ID" value="AUG88550.1"/>
    <property type="molecule type" value="Genomic_DNA"/>
</dbReference>
<proteinExistence type="predicted"/>
<reference evidence="2 3" key="1">
    <citation type="submission" date="2017-12" db="EMBL/GenBank/DDBJ databases">
        <title>Genomic identification of Pseudomonas aeruginosa phage TC6.</title>
        <authorList>
            <person name="Lu S."/>
            <person name="Tang C."/>
            <person name="Deng C."/>
            <person name="Zhang Y."/>
            <person name="Xiao C."/>
        </authorList>
    </citation>
    <scope>NUCLEOTIDE SEQUENCE [LARGE SCALE GENOMIC DNA]</scope>
</reference>
<organism evidence="2 3">
    <name type="scientific">Pseudomonas phage TC6</name>
    <dbReference type="NCBI Taxonomy" id="2060947"/>
    <lineage>
        <taxon>Viruses</taxon>
        <taxon>Duplodnaviria</taxon>
        <taxon>Heunggongvirae</taxon>
        <taxon>Uroviricota</taxon>
        <taxon>Caudoviricetes</taxon>
        <taxon>Zobellviridae</taxon>
        <taxon>Paundecimvirus</taxon>
        <taxon>Paundecimvirus PA11</taxon>
    </lineage>
</organism>
<keyword evidence="2" id="KW-0540">Nuclease</keyword>
<keyword evidence="2" id="KW-0255">Endonuclease</keyword>
<name>A0A2H5BQD8_9CAUD</name>
<dbReference type="Pfam" id="PF13392">
    <property type="entry name" value="HNH_3"/>
    <property type="match status" value="1"/>
</dbReference>
<dbReference type="InterPro" id="IPR044925">
    <property type="entry name" value="His-Me_finger_sf"/>
</dbReference>
<evidence type="ECO:0000313" key="2">
    <source>
        <dbReference type="EMBL" id="AUG88550.1"/>
    </source>
</evidence>
<keyword evidence="2" id="KW-0378">Hydrolase</keyword>
<gene>
    <name evidence="2" type="primary">TC6_039</name>
</gene>